<dbReference type="AlphaFoldDB" id="A0A7Y9S146"/>
<keyword evidence="3" id="KW-1185">Reference proteome</keyword>
<dbReference type="GO" id="GO:0033202">
    <property type="term" value="C:DNA helicase complex"/>
    <property type="evidence" value="ECO:0007669"/>
    <property type="project" value="TreeGrafter"/>
</dbReference>
<feature type="domain" description="NERD" evidence="1">
    <location>
        <begin position="16"/>
        <end position="110"/>
    </location>
</feature>
<name>A0A7Y9S146_9ACTN</name>
<gene>
    <name evidence="2" type="ORF">BJ980_001500</name>
</gene>
<dbReference type="RefSeq" id="WP_179501727.1">
    <property type="nucleotide sequence ID" value="NZ_JACCAA010000001.1"/>
</dbReference>
<reference evidence="2 3" key="1">
    <citation type="submission" date="2020-07" db="EMBL/GenBank/DDBJ databases">
        <title>Sequencing the genomes of 1000 actinobacteria strains.</title>
        <authorList>
            <person name="Klenk H.-P."/>
        </authorList>
    </citation>
    <scope>NUCLEOTIDE SEQUENCE [LARGE SCALE GENOMIC DNA]</scope>
    <source>
        <strain evidence="2 3">DSM 23819</strain>
    </source>
</reference>
<dbReference type="PANTHER" id="PTHR11070:SF50">
    <property type="entry name" value="SUPERFAMILY I DNA AND RNA HELICASE"/>
    <property type="match status" value="1"/>
</dbReference>
<sequence>MPARTFPEEPRFVNGAEREVFEALRDGLGDDDVVIANLRLTDEKKDHEADLVVLMPDIGIAVLEVKGGSVWFDDDGWKQTRGGREVRIDPVEQVRTTKYAIRGYVARDGRWGNRNHVAWGHGVVFPHSEFEDDFSLPELPRWALHDRTEMDTLAARLREHTWGLQQGKVPPTHDDVEEIVTILQGRKHTSYDVNAESEARAAEAERLTQDQLMILQVTRLLRRVEVRGGAGSGKTVLALAQARELTRGSQGRAPQRVAVLCYSLGLASWLRREVATWHRKHRPAFVGTFHDFGKQWGAPDGDRINGAFWEDELPALMDDLAAGLGEREKYDAIIVDEAQDFADSWWSPVMKALRDDEEGGLYVYSDENQRIFARFGRPPVPLVPLVLDHNLRNTKQIHEAFGPLAPSRMYSRGGDGPAVRFIAANPEDALAAADDAIEGLLEENWRPEHVALLTTGKRHPVQVERTTHHTQDGYWETWWDTDDVFYGHVLGCKGLERRVVVLCVNEDRARDRSRERLYVGMSRATDLLVVVGDPGVIRACGGDQVATRLGI</sequence>
<dbReference type="GO" id="GO:0005829">
    <property type="term" value="C:cytosol"/>
    <property type="evidence" value="ECO:0007669"/>
    <property type="project" value="TreeGrafter"/>
</dbReference>
<dbReference type="InterPro" id="IPR000212">
    <property type="entry name" value="DNA_helicase_UvrD/REP"/>
</dbReference>
<organism evidence="2 3">
    <name type="scientific">Nocardioides daedukensis</name>
    <dbReference type="NCBI Taxonomy" id="634462"/>
    <lineage>
        <taxon>Bacteria</taxon>
        <taxon>Bacillati</taxon>
        <taxon>Actinomycetota</taxon>
        <taxon>Actinomycetes</taxon>
        <taxon>Propionibacteriales</taxon>
        <taxon>Nocardioidaceae</taxon>
        <taxon>Nocardioides</taxon>
    </lineage>
</organism>
<dbReference type="InterPro" id="IPR027417">
    <property type="entry name" value="P-loop_NTPase"/>
</dbReference>
<comment type="caution">
    <text evidence="2">The sequence shown here is derived from an EMBL/GenBank/DDBJ whole genome shotgun (WGS) entry which is preliminary data.</text>
</comment>
<dbReference type="SUPFAM" id="SSF52540">
    <property type="entry name" value="P-loop containing nucleoside triphosphate hydrolases"/>
    <property type="match status" value="1"/>
</dbReference>
<evidence type="ECO:0000313" key="3">
    <source>
        <dbReference type="Proteomes" id="UP000540656"/>
    </source>
</evidence>
<dbReference type="Proteomes" id="UP000540656">
    <property type="component" value="Unassembled WGS sequence"/>
</dbReference>
<evidence type="ECO:0000259" key="1">
    <source>
        <dbReference type="Pfam" id="PF08378"/>
    </source>
</evidence>
<accession>A0A7Y9S146</accession>
<dbReference type="GO" id="GO:0005524">
    <property type="term" value="F:ATP binding"/>
    <property type="evidence" value="ECO:0007669"/>
    <property type="project" value="InterPro"/>
</dbReference>
<dbReference type="EMBL" id="JACCAA010000001">
    <property type="protein sequence ID" value="NYG58577.1"/>
    <property type="molecule type" value="Genomic_DNA"/>
</dbReference>
<dbReference type="InterPro" id="IPR011528">
    <property type="entry name" value="NERD"/>
</dbReference>
<dbReference type="PANTHER" id="PTHR11070">
    <property type="entry name" value="UVRD / RECB / PCRA DNA HELICASE FAMILY MEMBER"/>
    <property type="match status" value="1"/>
</dbReference>
<dbReference type="Pfam" id="PF08378">
    <property type="entry name" value="NERD"/>
    <property type="match status" value="1"/>
</dbReference>
<proteinExistence type="predicted"/>
<dbReference type="GO" id="GO:0000725">
    <property type="term" value="P:recombinational repair"/>
    <property type="evidence" value="ECO:0007669"/>
    <property type="project" value="TreeGrafter"/>
</dbReference>
<dbReference type="Gene3D" id="3.40.50.300">
    <property type="entry name" value="P-loop containing nucleotide triphosphate hydrolases"/>
    <property type="match status" value="2"/>
</dbReference>
<dbReference type="GO" id="GO:0043138">
    <property type="term" value="F:3'-5' DNA helicase activity"/>
    <property type="evidence" value="ECO:0007669"/>
    <property type="project" value="TreeGrafter"/>
</dbReference>
<protein>
    <recommendedName>
        <fullName evidence="1">NERD domain-containing protein</fullName>
    </recommendedName>
</protein>
<dbReference type="GO" id="GO:0003677">
    <property type="term" value="F:DNA binding"/>
    <property type="evidence" value="ECO:0007669"/>
    <property type="project" value="InterPro"/>
</dbReference>
<evidence type="ECO:0000313" key="2">
    <source>
        <dbReference type="EMBL" id="NYG58577.1"/>
    </source>
</evidence>